<dbReference type="Proteomes" id="UP001239111">
    <property type="component" value="Chromosome 4"/>
</dbReference>
<gene>
    <name evidence="1" type="ORF">QAD02_008804</name>
</gene>
<organism evidence="1 2">
    <name type="scientific">Eretmocerus hayati</name>
    <dbReference type="NCBI Taxonomy" id="131215"/>
    <lineage>
        <taxon>Eukaryota</taxon>
        <taxon>Metazoa</taxon>
        <taxon>Ecdysozoa</taxon>
        <taxon>Arthropoda</taxon>
        <taxon>Hexapoda</taxon>
        <taxon>Insecta</taxon>
        <taxon>Pterygota</taxon>
        <taxon>Neoptera</taxon>
        <taxon>Endopterygota</taxon>
        <taxon>Hymenoptera</taxon>
        <taxon>Apocrita</taxon>
        <taxon>Proctotrupomorpha</taxon>
        <taxon>Chalcidoidea</taxon>
        <taxon>Aphelinidae</taxon>
        <taxon>Aphelininae</taxon>
        <taxon>Eretmocerus</taxon>
    </lineage>
</organism>
<evidence type="ECO:0000313" key="1">
    <source>
        <dbReference type="EMBL" id="KAJ8667142.1"/>
    </source>
</evidence>
<protein>
    <submittedName>
        <fullName evidence="1">Uncharacterized protein</fullName>
    </submittedName>
</protein>
<sequence>MSRRSSTSTEALTAASSPAAAADDEDDDAALTSSATDQSTPLLLLPTPTPTSASTVNSSPWPSMQTTPHTVPSGSGRRLIKPNSIYVPHNRISRYMSALSSLALVRFNRAVGSELPLDKIGLLSSVSFGWLSEYLSAGHRGLMRDKCLPSLSRPESCDINGPRLEGLLQAQFVKRGQAGASMAHVIWTFARTRLLVSALLHLCGSLLSLASPVFVLREIGRATEDRGVLHERNLIVYNANESSDAHQQVLNDEILIFGYTVLLALLEVASHFLIAWSYSMNLRTACRLRSACLAVSYKKLLRSSLRCSTGAQQTLTYFVPDSESLLELLGIGPLILSGPAVLLCASAFAWFNVGSWALGALLLLPLLCSFLVITACFAKSFIARAISYSMSRMSLVEEFVNNMQLAKITLWDRHFQEKIKNVRLKEVSEMRMAGFCEGCGLSMVHIIPMLTIAAISIIGLQFGVQTPFAQYAPVMVLFLINLKNCIRTSWTALSGISKGLAFLNKLKSVFILPKADRFVEKPIDKTLAIAIQSGNFTWSNVDAEDEKKSKRTSRFYVDGFEGGTSTMQSKYPIWPVTSLTGIDFYVHKGKLVGVFGEQDSGKTSLLLSLLGQLRRLGGHVAIDGSFSYVPAVPWLLHGSLRDNVLFAENFDSNRYRRALRVSGLQNEITALAELDDTELRPRELLQTQPRLCHKVGLARAIYAQRDICLLDEPLGCLELVERVQLFEQCLRQLLVSDDEDRPQHRHRSRSVVVASDRPELLSCCDLIYVMREGKIVENGTHEQLVQSNNEYRARLLLSTRSNETMIQRHTSYRNASLPSPSSPRLLTPLSTRDFLSSTTTSFASVDDDNNVSQSLNSDLPILHKLLEGGEPNTGLGIYLRYTGASSVCVLICLLSSLCALSIALAPVFILRVELKVDKGSETAGAVLATLVGFTIVVGVVLTIAYNKTIFFTATNLHDFWIECLSSARISIFNTDTISLLLSICSLNLQEVDSVLPRSIIIVLINIGISFFSLAILWFLSPWFVLPVLGFILISIMLSLYVRRTVLSLHELKVSSATLVLSHVGNTVEGRAVILAYSKEKEFAKKYYKLFNENSTYDFMLNATRLWLEFRLKLLSALVISAVIFMSELLYNSSSGLANFSLAYICTFQLILSVLYVISAVNNTYTSLMALNSIDHYMKTVPKEREGSARIPVTWPVRGSVIFQNVTLSYKEGLLKKPITYCFAAEEPTAVISLRPETKMTFVSAIFRFIELPLGEIIIDGVSISQVPLKMLRQSLCFIPHDPPLFSGTIRYNLDPEEKMSDQAIMKILQKVNLWGKVSRLPNKLVSDSCHLFTVHEKILIFLARALLNERTKIIILNEPELDGLDNGGETVDTVLRIVFVNHTVIRLSSHMIRSCTKNLYLDDEVDGNNSDRGSSTLSHQTGTADIYTALPANILPHFCNINTH</sequence>
<evidence type="ECO:0000313" key="2">
    <source>
        <dbReference type="Proteomes" id="UP001239111"/>
    </source>
</evidence>
<accession>A0ACC2N7K7</accession>
<reference evidence="1" key="1">
    <citation type="submission" date="2023-04" db="EMBL/GenBank/DDBJ databases">
        <title>A chromosome-level genome assembly of the parasitoid wasp Eretmocerus hayati.</title>
        <authorList>
            <person name="Zhong Y."/>
            <person name="Liu S."/>
            <person name="Liu Y."/>
        </authorList>
    </citation>
    <scope>NUCLEOTIDE SEQUENCE</scope>
    <source>
        <strain evidence="1">ZJU_SS_LIU_2023</strain>
    </source>
</reference>
<dbReference type="EMBL" id="CM056744">
    <property type="protein sequence ID" value="KAJ8667142.1"/>
    <property type="molecule type" value="Genomic_DNA"/>
</dbReference>
<keyword evidence="2" id="KW-1185">Reference proteome</keyword>
<comment type="caution">
    <text evidence="1">The sequence shown here is derived from an EMBL/GenBank/DDBJ whole genome shotgun (WGS) entry which is preliminary data.</text>
</comment>
<proteinExistence type="predicted"/>
<name>A0ACC2N7K7_9HYME</name>